<protein>
    <submittedName>
        <fullName evidence="2">Uncharacterized protein</fullName>
    </submittedName>
</protein>
<name>A0ABR3XSS7_9EURO</name>
<organism evidence="2 3">
    <name type="scientific">Paecilomyces lecythidis</name>
    <dbReference type="NCBI Taxonomy" id="3004212"/>
    <lineage>
        <taxon>Eukaryota</taxon>
        <taxon>Fungi</taxon>
        <taxon>Dikarya</taxon>
        <taxon>Ascomycota</taxon>
        <taxon>Pezizomycotina</taxon>
        <taxon>Eurotiomycetes</taxon>
        <taxon>Eurotiomycetidae</taxon>
        <taxon>Eurotiales</taxon>
        <taxon>Thermoascaceae</taxon>
        <taxon>Paecilomyces</taxon>
    </lineage>
</organism>
<feature type="region of interest" description="Disordered" evidence="1">
    <location>
        <begin position="54"/>
        <end position="73"/>
    </location>
</feature>
<sequence>MSSGQSDLALLDIAAGHFGHVKLLTASEIEFTFPKEIAILADKFLRRHMSAAAISSMSSETGDSTSGVHGESDIQRNFDDLSTFMIGLEDTTNEDFETWNAMSTEALDGFLGSYPI</sequence>
<keyword evidence="3" id="KW-1185">Reference proteome</keyword>
<dbReference type="Proteomes" id="UP001583193">
    <property type="component" value="Unassembled WGS sequence"/>
</dbReference>
<evidence type="ECO:0000313" key="3">
    <source>
        <dbReference type="Proteomes" id="UP001583193"/>
    </source>
</evidence>
<dbReference type="EMBL" id="JAVDPF010000011">
    <property type="protein sequence ID" value="KAL1879054.1"/>
    <property type="molecule type" value="Genomic_DNA"/>
</dbReference>
<feature type="compositionally biased region" description="Low complexity" evidence="1">
    <location>
        <begin position="54"/>
        <end position="67"/>
    </location>
</feature>
<proteinExistence type="predicted"/>
<comment type="caution">
    <text evidence="2">The sequence shown here is derived from an EMBL/GenBank/DDBJ whole genome shotgun (WGS) entry which is preliminary data.</text>
</comment>
<gene>
    <name evidence="2" type="ORF">Plec18167_004351</name>
</gene>
<evidence type="ECO:0000256" key="1">
    <source>
        <dbReference type="SAM" id="MobiDB-lite"/>
    </source>
</evidence>
<evidence type="ECO:0000313" key="2">
    <source>
        <dbReference type="EMBL" id="KAL1879054.1"/>
    </source>
</evidence>
<accession>A0ABR3XSS7</accession>
<reference evidence="2 3" key="1">
    <citation type="journal article" date="2024" name="IMA Fungus">
        <title>IMA Genome - F19 : A genome assembly and annotation guide to empower mycologists, including annotated draft genome sequences of Ceratocystis pirilliformis, Diaporthe australafricana, Fusarium ophioides, Paecilomyces lecythidis, and Sporothrix stenoceras.</title>
        <authorList>
            <person name="Aylward J."/>
            <person name="Wilson A.M."/>
            <person name="Visagie C.M."/>
            <person name="Spraker J."/>
            <person name="Barnes I."/>
            <person name="Buitendag C."/>
            <person name="Ceriani C."/>
            <person name="Del Mar Angel L."/>
            <person name="du Plessis D."/>
            <person name="Fuchs T."/>
            <person name="Gasser K."/>
            <person name="Kramer D."/>
            <person name="Li W."/>
            <person name="Munsamy K."/>
            <person name="Piso A."/>
            <person name="Price J.L."/>
            <person name="Sonnekus B."/>
            <person name="Thomas C."/>
            <person name="van der Nest A."/>
            <person name="van Dijk A."/>
            <person name="van Heerden A."/>
            <person name="van Vuuren N."/>
            <person name="Yilmaz N."/>
            <person name="Duong T.A."/>
            <person name="van der Merwe N.A."/>
            <person name="Wingfield M.J."/>
            <person name="Wingfield B.D."/>
        </authorList>
    </citation>
    <scope>NUCLEOTIDE SEQUENCE [LARGE SCALE GENOMIC DNA]</scope>
    <source>
        <strain evidence="2 3">CMW 18167</strain>
    </source>
</reference>